<dbReference type="InterPro" id="IPR003697">
    <property type="entry name" value="Maf-like"/>
</dbReference>
<evidence type="ECO:0000313" key="5">
    <source>
        <dbReference type="EMBL" id="PWR22704.1"/>
    </source>
</evidence>
<proteinExistence type="inferred from homology"/>
<reference evidence="5 6" key="1">
    <citation type="submission" date="2018-05" db="EMBL/GenBank/DDBJ databases">
        <title>Zavarzinia sp. HR-AS.</title>
        <authorList>
            <person name="Lee Y."/>
            <person name="Jeon C.O."/>
        </authorList>
    </citation>
    <scope>NUCLEOTIDE SEQUENCE [LARGE SCALE GENOMIC DNA]</scope>
    <source>
        <strain evidence="5 6">HR-AS</strain>
    </source>
</reference>
<sequence>MTTPSNEKPPALLPSARAIVLASASAARRRMFADAGVPVGLDPANLDEAELKRSMAAEKVSPRDMADFLAELKATKVSHRHRGALVVGADQVLVLGDLVFDKPADRDHAKAHLRALRGRRHKLISAVVVCENGAPVWRHIAEATLEMRPFSDQFLDAYLAAAGDAVLSSVGAYQLEGLGLQLFNKVEGDHFTILGLPLLAVLDYLRTRGAIGS</sequence>
<comment type="catalytic activity">
    <reaction evidence="4">
        <text>a ribonucleoside 5'-triphosphate + H2O = a ribonucleoside 5'-phosphate + diphosphate + H(+)</text>
        <dbReference type="Rhea" id="RHEA:23996"/>
        <dbReference type="ChEBI" id="CHEBI:15377"/>
        <dbReference type="ChEBI" id="CHEBI:15378"/>
        <dbReference type="ChEBI" id="CHEBI:33019"/>
        <dbReference type="ChEBI" id="CHEBI:58043"/>
        <dbReference type="ChEBI" id="CHEBI:61557"/>
        <dbReference type="EC" id="3.6.1.9"/>
    </reaction>
</comment>
<keyword evidence="3 4" id="KW-0546">Nucleotide metabolism</keyword>
<dbReference type="InterPro" id="IPR029001">
    <property type="entry name" value="ITPase-like_fam"/>
</dbReference>
<dbReference type="Pfam" id="PF02545">
    <property type="entry name" value="Maf"/>
    <property type="match status" value="1"/>
</dbReference>
<dbReference type="GO" id="GO:0047429">
    <property type="term" value="F:nucleoside triphosphate diphosphatase activity"/>
    <property type="evidence" value="ECO:0007669"/>
    <property type="project" value="UniProtKB-EC"/>
</dbReference>
<name>A0A317E8T6_9PROT</name>
<dbReference type="CDD" id="cd00555">
    <property type="entry name" value="Maf"/>
    <property type="match status" value="1"/>
</dbReference>
<organism evidence="5 6">
    <name type="scientific">Zavarzinia aquatilis</name>
    <dbReference type="NCBI Taxonomy" id="2211142"/>
    <lineage>
        <taxon>Bacteria</taxon>
        <taxon>Pseudomonadati</taxon>
        <taxon>Pseudomonadota</taxon>
        <taxon>Alphaproteobacteria</taxon>
        <taxon>Rhodospirillales</taxon>
        <taxon>Zavarziniaceae</taxon>
        <taxon>Zavarzinia</taxon>
    </lineage>
</organism>
<comment type="caution">
    <text evidence="5">The sequence shown here is derived from an EMBL/GenBank/DDBJ whole genome shotgun (WGS) entry which is preliminary data.</text>
</comment>
<evidence type="ECO:0000256" key="2">
    <source>
        <dbReference type="ARBA" id="ARBA00022801"/>
    </source>
</evidence>
<dbReference type="EMBL" id="QGLE01000006">
    <property type="protein sequence ID" value="PWR22704.1"/>
    <property type="molecule type" value="Genomic_DNA"/>
</dbReference>
<comment type="subcellular location">
    <subcellularLocation>
        <location evidence="4">Cytoplasm</location>
    </subcellularLocation>
</comment>
<keyword evidence="2 4" id="KW-0378">Hydrolase</keyword>
<evidence type="ECO:0000313" key="6">
    <source>
        <dbReference type="Proteomes" id="UP000245461"/>
    </source>
</evidence>
<dbReference type="PANTHER" id="PTHR43213">
    <property type="entry name" value="BIFUNCTIONAL DTTP/UTP PYROPHOSPHATASE/METHYLTRANSFERASE PROTEIN-RELATED"/>
    <property type="match status" value="1"/>
</dbReference>
<protein>
    <recommendedName>
        <fullName evidence="4">Nucleoside triphosphate pyrophosphatase</fullName>
        <ecNumber evidence="4">3.6.1.9</ecNumber>
    </recommendedName>
    <alternativeName>
        <fullName evidence="4">Nucleotide pyrophosphatase</fullName>
        <shortName evidence="4">Nucleotide PPase</shortName>
    </alternativeName>
</protein>
<feature type="active site" description="Proton acceptor" evidence="4">
    <location>
        <position position="90"/>
    </location>
</feature>
<dbReference type="GO" id="GO:0009117">
    <property type="term" value="P:nucleotide metabolic process"/>
    <property type="evidence" value="ECO:0007669"/>
    <property type="project" value="UniProtKB-KW"/>
</dbReference>
<evidence type="ECO:0000256" key="1">
    <source>
        <dbReference type="ARBA" id="ARBA00001968"/>
    </source>
</evidence>
<dbReference type="SUPFAM" id="SSF52972">
    <property type="entry name" value="ITPase-like"/>
    <property type="match status" value="1"/>
</dbReference>
<dbReference type="PANTHER" id="PTHR43213:SF5">
    <property type="entry name" value="BIFUNCTIONAL DTTP_UTP PYROPHOSPHATASE_METHYLTRANSFERASE PROTEIN-RELATED"/>
    <property type="match status" value="1"/>
</dbReference>
<comment type="caution">
    <text evidence="4">Lacks conserved residue(s) required for the propagation of feature annotation.</text>
</comment>
<keyword evidence="4" id="KW-0963">Cytoplasm</keyword>
<comment type="function">
    <text evidence="4">Nucleoside triphosphate pyrophosphatase. May have a dual role in cell division arrest and in preventing the incorporation of modified nucleotides into cellular nucleic acids.</text>
</comment>
<dbReference type="PIRSF" id="PIRSF006305">
    <property type="entry name" value="Maf"/>
    <property type="match status" value="1"/>
</dbReference>
<comment type="catalytic activity">
    <reaction evidence="4">
        <text>a 2'-deoxyribonucleoside 5'-triphosphate + H2O = a 2'-deoxyribonucleoside 5'-phosphate + diphosphate + H(+)</text>
        <dbReference type="Rhea" id="RHEA:44644"/>
        <dbReference type="ChEBI" id="CHEBI:15377"/>
        <dbReference type="ChEBI" id="CHEBI:15378"/>
        <dbReference type="ChEBI" id="CHEBI:33019"/>
        <dbReference type="ChEBI" id="CHEBI:61560"/>
        <dbReference type="ChEBI" id="CHEBI:65317"/>
        <dbReference type="EC" id="3.6.1.9"/>
    </reaction>
</comment>
<evidence type="ECO:0000256" key="4">
    <source>
        <dbReference type="HAMAP-Rule" id="MF_00528"/>
    </source>
</evidence>
<gene>
    <name evidence="5" type="ORF">DKG74_11425</name>
</gene>
<dbReference type="Proteomes" id="UP000245461">
    <property type="component" value="Unassembled WGS sequence"/>
</dbReference>
<dbReference type="EC" id="3.6.1.9" evidence="4"/>
<evidence type="ECO:0000256" key="3">
    <source>
        <dbReference type="ARBA" id="ARBA00023080"/>
    </source>
</evidence>
<accession>A0A317E8T6</accession>
<dbReference type="OrthoDB" id="9813962at2"/>
<keyword evidence="6" id="KW-1185">Reference proteome</keyword>
<comment type="similarity">
    <text evidence="4">Belongs to the Maf family.</text>
</comment>
<dbReference type="GO" id="GO:0005737">
    <property type="term" value="C:cytoplasm"/>
    <property type="evidence" value="ECO:0007669"/>
    <property type="project" value="UniProtKB-SubCell"/>
</dbReference>
<comment type="cofactor">
    <cofactor evidence="1 4">
        <name>a divalent metal cation</name>
        <dbReference type="ChEBI" id="CHEBI:60240"/>
    </cofactor>
</comment>
<dbReference type="Gene3D" id="3.90.950.10">
    <property type="match status" value="1"/>
</dbReference>
<dbReference type="AlphaFoldDB" id="A0A317E8T6"/>
<dbReference type="RefSeq" id="WP_109906282.1">
    <property type="nucleotide sequence ID" value="NZ_QGLE01000006.1"/>
</dbReference>
<dbReference type="HAMAP" id="MF_00528">
    <property type="entry name" value="Maf"/>
    <property type="match status" value="1"/>
</dbReference>